<evidence type="ECO:0000259" key="4">
    <source>
        <dbReference type="Pfam" id="PF16761"/>
    </source>
</evidence>
<dbReference type="OrthoDB" id="438224at2759"/>
<dbReference type="EMBL" id="NAJM01000058">
    <property type="protein sequence ID" value="RVX66623.1"/>
    <property type="molecule type" value="Genomic_DNA"/>
</dbReference>
<dbReference type="AlphaFoldDB" id="A0A438MU15"/>
<evidence type="ECO:0008006" key="8">
    <source>
        <dbReference type="Google" id="ProtNLM"/>
    </source>
</evidence>
<evidence type="ECO:0000313" key="6">
    <source>
        <dbReference type="EMBL" id="RVX66623.1"/>
    </source>
</evidence>
<feature type="region of interest" description="Disordered" evidence="1">
    <location>
        <begin position="435"/>
        <end position="506"/>
    </location>
</feature>
<reference evidence="6 7" key="1">
    <citation type="submission" date="2017-03" db="EMBL/GenBank/DDBJ databases">
        <title>Genomes of endolithic fungi from Antarctica.</title>
        <authorList>
            <person name="Coleine C."/>
            <person name="Masonjones S."/>
            <person name="Stajich J.E."/>
        </authorList>
    </citation>
    <scope>NUCLEOTIDE SEQUENCE [LARGE SCALE GENOMIC DNA]</scope>
    <source>
        <strain evidence="6 7">CCFEE 6314</strain>
    </source>
</reference>
<organism evidence="6 7">
    <name type="scientific">Exophiala mesophila</name>
    <name type="common">Black yeast-like fungus</name>
    <dbReference type="NCBI Taxonomy" id="212818"/>
    <lineage>
        <taxon>Eukaryota</taxon>
        <taxon>Fungi</taxon>
        <taxon>Dikarya</taxon>
        <taxon>Ascomycota</taxon>
        <taxon>Pezizomycotina</taxon>
        <taxon>Eurotiomycetes</taxon>
        <taxon>Chaetothyriomycetidae</taxon>
        <taxon>Chaetothyriales</taxon>
        <taxon>Herpotrichiellaceae</taxon>
        <taxon>Exophiala</taxon>
    </lineage>
</organism>
<gene>
    <name evidence="6" type="ORF">B0A52_09374</name>
</gene>
<sequence length="1153" mass="128941">MSRPLALTLLLLFIQTVLAKPWVPWGHNYPSHPSNCLTDGQALDIATRYLSRYNSGAVTSLSDLAGIVTPNFTSYDETGTGPYSNEPATVGIEAFFQSLTASGPNSFGNAVQYPLFLLHDCSSISYRWKFEAWSTGYNATVPAGTYLEFKGIDIISVDLDTMLVYNATSSGDWINLARELDAMVIGLFIITAIPTVTGVGQAYSAQKTAEEREKDKKRMAKFHIDLVCDADKPRFGELNGRRVVLKDDLVWVGAAEALNPSPEGYVAEAFYIEYPDKERDPVPLGLVSQTRADPPLLNWIYLDKNTLELKYGNKTASIEHLVGPWDWTKDEQKVTFDEVDEFTAVQEPKTRRAWAQQDGLAGPGAEFAINKLPAGYSLFEIDQPGGPQVYKRLFGHPSGTYFDSAQRFLPHFLWLMSNMAGDCSCVLCKKVRNKSSVNRSKPPGVSKPSPGRQIIPRPNARKPRNALDPSLIISDSRKQPLDGDSNGSSRSHSLAGNRRPQRQIRASGAPYAVDAFGHEDVYKDLVRRLWGAKDSKQGIEDDILQPNTMDWRAGHEHDGHGRDVIERCITSIAHQHSFIPRVGELVLWIPHLMDRHFLMVDDETPHGEFKFYSPDQKRFHGHPDWRGGVVVEAPIASSLNRPIDFPDIQCLTESKTSLNTSGFRIETFPDPNNEVDKSASKQYRYVPMRNIRPLSQWHVLLRGIPEQKWHPSIRHALTCMTSISLMEKFWFSGKWPEAKISCKAMYLGSELITVGDVVRIKPDPSGTTRFPQCTDVMIVDAIRLHLGDIRQEYIAPDHDQLASTYTLSLKGRAYTLDARRSFDKVESHTEFPPRPVAVAVDLDEIKAEFRPVGAADYGPWYRLHDPKKFYAITQDMVLGRLYESGAVQLWTGQLQRKQKPGTKIEPPSLSFDVHGITEGRRYATKHDLRLDEVSTDEIQWFWADDRAEALDLELFNGVKVGRFADFRDKPTQEQWRRNVRIIDGHTVANDYFKYTQFTEIQLPGNTRGRKPGSKVVNGKVLYPGHPDYGAAVAAGADDVPSTPRKHNSQLAGAALVSTDEESSSEDAEDYEDALEEHPTIDTAGASGILETSISPPKPAQALPRTKQQIMGSVEDTIELLDDSSSDDQDWLEGPPPLIRGGTEESEGGDYRPD</sequence>
<feature type="region of interest" description="Disordered" evidence="1">
    <location>
        <begin position="1088"/>
        <end position="1153"/>
    </location>
</feature>
<evidence type="ECO:0000259" key="5">
    <source>
        <dbReference type="Pfam" id="PF26534"/>
    </source>
</evidence>
<comment type="caution">
    <text evidence="6">The sequence shown here is derived from an EMBL/GenBank/DDBJ whole genome shotgun (WGS) entry which is preliminary data.</text>
</comment>
<feature type="region of interest" description="Disordered" evidence="1">
    <location>
        <begin position="1036"/>
        <end position="1074"/>
    </location>
</feature>
<feature type="compositionally biased region" description="Low complexity" evidence="1">
    <location>
        <begin position="440"/>
        <end position="451"/>
    </location>
</feature>
<evidence type="ECO:0000259" key="3">
    <source>
        <dbReference type="Pfam" id="PF10383"/>
    </source>
</evidence>
<feature type="compositionally biased region" description="Polar residues" evidence="1">
    <location>
        <begin position="485"/>
        <end position="494"/>
    </location>
</feature>
<feature type="compositionally biased region" description="Acidic residues" evidence="1">
    <location>
        <begin position="1058"/>
        <end position="1074"/>
    </location>
</feature>
<dbReference type="VEuPathDB" id="FungiDB:PV10_01173"/>
<dbReference type="Proteomes" id="UP000288859">
    <property type="component" value="Unassembled WGS sequence"/>
</dbReference>
<dbReference type="InterPro" id="IPR018839">
    <property type="entry name" value="Tscrpt-silencing_Clr2_C"/>
</dbReference>
<accession>A0A438MU15</accession>
<keyword evidence="2" id="KW-0732">Signal</keyword>
<dbReference type="PANTHER" id="PTHR38049">
    <property type="entry name" value="RICIN B LECTIN DOMAIN-CONTAINING PROTEIN"/>
    <property type="match status" value="1"/>
</dbReference>
<feature type="domain" description="Cryptic loci regulator 2 C-terminal" evidence="3">
    <location>
        <begin position="742"/>
        <end position="883"/>
    </location>
</feature>
<dbReference type="Pfam" id="PF10383">
    <property type="entry name" value="Clr2"/>
    <property type="match status" value="1"/>
</dbReference>
<protein>
    <recommendedName>
        <fullName evidence="8">Cryptic loci regulator 2 N-terminal domain-containing protein</fullName>
    </recommendedName>
</protein>
<feature type="domain" description="Cryptic loci regulator 2 N-terminal" evidence="4">
    <location>
        <begin position="369"/>
        <end position="428"/>
    </location>
</feature>
<proteinExistence type="predicted"/>
<dbReference type="InterPro" id="IPR031915">
    <property type="entry name" value="Clr2_N"/>
</dbReference>
<feature type="chain" id="PRO_5019434926" description="Cryptic loci regulator 2 N-terminal domain-containing protein" evidence="2">
    <location>
        <begin position="20"/>
        <end position="1153"/>
    </location>
</feature>
<feature type="compositionally biased region" description="Acidic residues" evidence="1">
    <location>
        <begin position="1115"/>
        <end position="1130"/>
    </location>
</feature>
<feature type="signal peptide" evidence="2">
    <location>
        <begin position="1"/>
        <end position="19"/>
    </location>
</feature>
<dbReference type="InterPro" id="IPR058645">
    <property type="entry name" value="NTF2-like_dom_7"/>
</dbReference>
<dbReference type="Pfam" id="PF16761">
    <property type="entry name" value="Clr2_transil"/>
    <property type="match status" value="1"/>
</dbReference>
<evidence type="ECO:0000256" key="1">
    <source>
        <dbReference type="SAM" id="MobiDB-lite"/>
    </source>
</evidence>
<feature type="domain" description="NTF2-like" evidence="5">
    <location>
        <begin position="35"/>
        <end position="179"/>
    </location>
</feature>
<evidence type="ECO:0000313" key="7">
    <source>
        <dbReference type="Proteomes" id="UP000288859"/>
    </source>
</evidence>
<evidence type="ECO:0000256" key="2">
    <source>
        <dbReference type="SAM" id="SignalP"/>
    </source>
</evidence>
<dbReference type="PANTHER" id="PTHR38049:SF1">
    <property type="entry name" value="PROTEIN KINASE DOMAIN-CONTAINING PROTEIN"/>
    <property type="match status" value="1"/>
</dbReference>
<name>A0A438MU15_EXOME</name>
<dbReference type="Pfam" id="PF26534">
    <property type="entry name" value="NTF2_7"/>
    <property type="match status" value="1"/>
</dbReference>
<dbReference type="VEuPathDB" id="FungiDB:PV10_01175"/>